<dbReference type="GO" id="GO:0030018">
    <property type="term" value="C:Z disc"/>
    <property type="evidence" value="ECO:0007669"/>
    <property type="project" value="TreeGrafter"/>
</dbReference>
<feature type="chain" id="PRO_5034718977" description="B30.2/SPRY domain-containing protein" evidence="3">
    <location>
        <begin position="20"/>
        <end position="314"/>
    </location>
</feature>
<dbReference type="GO" id="GO:0014808">
    <property type="term" value="P:release of sequestered calcium ion into cytosol by sarcoplasmic reticulum"/>
    <property type="evidence" value="ECO:0007669"/>
    <property type="project" value="TreeGrafter"/>
</dbReference>
<dbReference type="PANTHER" id="PTHR46399">
    <property type="entry name" value="B30.2/SPRY DOMAIN-CONTAINING PROTEIN"/>
    <property type="match status" value="1"/>
</dbReference>
<dbReference type="PROSITE" id="PS50188">
    <property type="entry name" value="B302_SPRY"/>
    <property type="match status" value="1"/>
</dbReference>
<feature type="domain" description="B30.2/SPRY" evidence="4">
    <location>
        <begin position="63"/>
        <end position="262"/>
    </location>
</feature>
<proteinExistence type="predicted"/>
<dbReference type="GO" id="GO:0005790">
    <property type="term" value="C:smooth endoplasmic reticulum"/>
    <property type="evidence" value="ECO:0007669"/>
    <property type="project" value="TreeGrafter"/>
</dbReference>
<dbReference type="SUPFAM" id="SSF49899">
    <property type="entry name" value="Concanavalin A-like lectins/glucanases"/>
    <property type="match status" value="1"/>
</dbReference>
<dbReference type="InterPro" id="IPR043136">
    <property type="entry name" value="B30.2/SPRY_sf"/>
</dbReference>
<evidence type="ECO:0000259" key="4">
    <source>
        <dbReference type="PROSITE" id="PS50188"/>
    </source>
</evidence>
<dbReference type="PANTHER" id="PTHR46399:SF8">
    <property type="entry name" value="B30.2_SPRY DOMAIN-CONTAINING PROTEIN"/>
    <property type="match status" value="1"/>
</dbReference>
<dbReference type="Pfam" id="PF00622">
    <property type="entry name" value="SPRY"/>
    <property type="match status" value="1"/>
</dbReference>
<dbReference type="InterPro" id="IPR013320">
    <property type="entry name" value="ConA-like_dom_sf"/>
</dbReference>
<accession>A0A8C4R1B8</accession>
<dbReference type="GO" id="GO:0033017">
    <property type="term" value="C:sarcoplasmic reticulum membrane"/>
    <property type="evidence" value="ECO:0007669"/>
    <property type="project" value="TreeGrafter"/>
</dbReference>
<dbReference type="GO" id="GO:0006941">
    <property type="term" value="P:striated muscle contraction"/>
    <property type="evidence" value="ECO:0007669"/>
    <property type="project" value="TreeGrafter"/>
</dbReference>
<name>A0A8C4R1B8_EPTBU</name>
<evidence type="ECO:0000256" key="1">
    <source>
        <dbReference type="ARBA" id="ARBA00022568"/>
    </source>
</evidence>
<keyword evidence="1" id="KW-0406">Ion transport</keyword>
<dbReference type="InterPro" id="IPR035764">
    <property type="entry name" value="SPRY2_RyR"/>
</dbReference>
<evidence type="ECO:0000313" key="6">
    <source>
        <dbReference type="Proteomes" id="UP000694388"/>
    </source>
</evidence>
<dbReference type="SMART" id="SM00449">
    <property type="entry name" value="SPRY"/>
    <property type="match status" value="1"/>
</dbReference>
<dbReference type="InterPro" id="IPR003877">
    <property type="entry name" value="SPRY_dom"/>
</dbReference>
<dbReference type="InterPro" id="IPR001870">
    <property type="entry name" value="B30.2/SPRY"/>
</dbReference>
<dbReference type="GO" id="GO:0005219">
    <property type="term" value="F:ryanodine-sensitive calcium-release channel activity"/>
    <property type="evidence" value="ECO:0007669"/>
    <property type="project" value="TreeGrafter"/>
</dbReference>
<keyword evidence="1" id="KW-0109">Calcium transport</keyword>
<organism evidence="5 6">
    <name type="scientific">Eptatretus burgeri</name>
    <name type="common">Inshore hagfish</name>
    <dbReference type="NCBI Taxonomy" id="7764"/>
    <lineage>
        <taxon>Eukaryota</taxon>
        <taxon>Metazoa</taxon>
        <taxon>Chordata</taxon>
        <taxon>Craniata</taxon>
        <taxon>Vertebrata</taxon>
        <taxon>Cyclostomata</taxon>
        <taxon>Myxini</taxon>
        <taxon>Myxiniformes</taxon>
        <taxon>Myxinidae</taxon>
        <taxon>Eptatretinae</taxon>
        <taxon>Eptatretus</taxon>
    </lineage>
</organism>
<keyword evidence="2" id="KW-0107">Calcium channel</keyword>
<protein>
    <recommendedName>
        <fullName evidence="4">B30.2/SPRY domain-containing protein</fullName>
    </recommendedName>
</protein>
<dbReference type="InterPro" id="IPR003032">
    <property type="entry name" value="Ryanodine_rcpt"/>
</dbReference>
<dbReference type="Proteomes" id="UP000694388">
    <property type="component" value="Unplaced"/>
</dbReference>
<dbReference type="Pfam" id="PF02026">
    <property type="entry name" value="RyR"/>
    <property type="match status" value="1"/>
</dbReference>
<dbReference type="Gene3D" id="2.60.120.920">
    <property type="match status" value="1"/>
</dbReference>
<feature type="signal peptide" evidence="3">
    <location>
        <begin position="1"/>
        <end position="19"/>
    </location>
</feature>
<keyword evidence="3" id="KW-0732">Signal</keyword>
<dbReference type="OMA" id="EVLYITC"/>
<dbReference type="Ensembl" id="ENSEBUT00000023240.1">
    <property type="protein sequence ID" value="ENSEBUP00000022664.1"/>
    <property type="gene ID" value="ENSEBUG00000013960.1"/>
</dbReference>
<sequence>MAQLFFGLFSIFLFHSSYLMSSGYKPAPLDLSGMKLSPMQEALVDHLAENAHNIWARDRIRQGWTYGIQQDLKNHKNPRLVPYSLLDERTKKSNRDSLREAVRTMLGYGYHIETPDTDHAENKQVRLFRTEKSYAVTSGKWYFEFEVLTAGEMKVGWAQLGVRPDVPLGSDDQAYIFDGHKAQRCHQGGEQFGRPWLRGDVVGCLIDLNDCYMMFTINGEILLDDSGSEFAFHDFAIREGFVPICSVGLGHVARLNLGKDVTKLKFFPICGLQEGFEPFAVYMNRDVTLWFSKRLAQFTPITPNKGQFEMVLHQ</sequence>
<keyword evidence="2" id="KW-0407">Ion channel</keyword>
<dbReference type="Gene3D" id="6.20.350.10">
    <property type="match status" value="1"/>
</dbReference>
<dbReference type="FunFam" id="2.60.120.920:FF:000003">
    <property type="entry name" value="ryanodine receptor isoform X2"/>
    <property type="match status" value="1"/>
</dbReference>
<dbReference type="GeneTree" id="ENSGT00940000155507"/>
<evidence type="ECO:0000256" key="2">
    <source>
        <dbReference type="ARBA" id="ARBA00022673"/>
    </source>
</evidence>
<dbReference type="InterPro" id="IPR015925">
    <property type="entry name" value="Ryanodine_IP3_receptor"/>
</dbReference>
<keyword evidence="1" id="KW-0106">Calcium</keyword>
<keyword evidence="6" id="KW-1185">Reference proteome</keyword>
<evidence type="ECO:0000313" key="5">
    <source>
        <dbReference type="Ensembl" id="ENSEBUP00000022664.1"/>
    </source>
</evidence>
<reference evidence="5" key="1">
    <citation type="submission" date="2025-08" db="UniProtKB">
        <authorList>
            <consortium name="Ensembl"/>
        </authorList>
    </citation>
    <scope>IDENTIFICATION</scope>
</reference>
<dbReference type="AlphaFoldDB" id="A0A8C4R1B8"/>
<dbReference type="GO" id="GO:0042383">
    <property type="term" value="C:sarcolemma"/>
    <property type="evidence" value="ECO:0007669"/>
    <property type="project" value="TreeGrafter"/>
</dbReference>
<keyword evidence="1" id="KW-0813">Transport</keyword>
<reference evidence="5" key="2">
    <citation type="submission" date="2025-09" db="UniProtKB">
        <authorList>
            <consortium name="Ensembl"/>
        </authorList>
    </citation>
    <scope>IDENTIFICATION</scope>
</reference>
<evidence type="ECO:0000256" key="3">
    <source>
        <dbReference type="SAM" id="SignalP"/>
    </source>
</evidence>
<dbReference type="GO" id="GO:0034704">
    <property type="term" value="C:calcium channel complex"/>
    <property type="evidence" value="ECO:0007669"/>
    <property type="project" value="TreeGrafter"/>
</dbReference>
<dbReference type="CDD" id="cd12878">
    <property type="entry name" value="SPRY2_RyR"/>
    <property type="match status" value="1"/>
</dbReference>